<gene>
    <name evidence="2" type="ORF">ASPVEDRAFT_418878</name>
</gene>
<dbReference type="SUPFAM" id="SSF102198">
    <property type="entry name" value="Putative cyclase"/>
    <property type="match status" value="1"/>
</dbReference>
<dbReference type="VEuPathDB" id="FungiDB:ASPVEDRAFT_418878"/>
<dbReference type="EMBL" id="KV878141">
    <property type="protein sequence ID" value="OJJ08855.1"/>
    <property type="molecule type" value="Genomic_DNA"/>
</dbReference>
<sequence>MDFPGRKPLPALDDLPLRKGDPPFSAWGLWENAQLGSLNYLSDDVVKAAAREEIQTGARVGLNLPIDFINPSLLGRVPFSKHIHNKAPRVINDDIITFNTQCSSQWDSFRHFAYQTEAKFYNGVTQDDIHADPNTTVNGLDAWAEKGIAGRGVFIDYFDWAQERGIQYDALTDHPIPIEHVQQIIAEKGITIRQGDILFMRTGYVQAYAKLSQPDREELSKRRGSPGLGQGKETTEWLWKSQFAAVVADSVAFECSPPVNLEYHLHPILLAGWGTPIGELFDLETLSATCKKLNRWTFFVTSAPLNYTGAVASPPNAIAFF</sequence>
<dbReference type="AlphaFoldDB" id="A0A1L9Q507"/>
<dbReference type="Proteomes" id="UP000184073">
    <property type="component" value="Unassembled WGS sequence"/>
</dbReference>
<accession>A0A1L9Q507</accession>
<dbReference type="GO" id="GO:0019441">
    <property type="term" value="P:L-tryptophan catabolic process to kynurenine"/>
    <property type="evidence" value="ECO:0007669"/>
    <property type="project" value="InterPro"/>
</dbReference>
<dbReference type="OrthoDB" id="5396at2759"/>
<keyword evidence="3" id="KW-1185">Reference proteome</keyword>
<dbReference type="InterPro" id="IPR037175">
    <property type="entry name" value="KFase_sf"/>
</dbReference>
<reference evidence="3" key="1">
    <citation type="journal article" date="2017" name="Genome Biol.">
        <title>Comparative genomics reveals high biological diversity and specific adaptations in the industrially and medically important fungal genus Aspergillus.</title>
        <authorList>
            <person name="de Vries R.P."/>
            <person name="Riley R."/>
            <person name="Wiebenga A."/>
            <person name="Aguilar-Osorio G."/>
            <person name="Amillis S."/>
            <person name="Uchima C.A."/>
            <person name="Anderluh G."/>
            <person name="Asadollahi M."/>
            <person name="Askin M."/>
            <person name="Barry K."/>
            <person name="Battaglia E."/>
            <person name="Bayram O."/>
            <person name="Benocci T."/>
            <person name="Braus-Stromeyer S.A."/>
            <person name="Caldana C."/>
            <person name="Canovas D."/>
            <person name="Cerqueira G.C."/>
            <person name="Chen F."/>
            <person name="Chen W."/>
            <person name="Choi C."/>
            <person name="Clum A."/>
            <person name="Dos Santos R.A."/>
            <person name="Damasio A.R."/>
            <person name="Diallinas G."/>
            <person name="Emri T."/>
            <person name="Fekete E."/>
            <person name="Flipphi M."/>
            <person name="Freyberg S."/>
            <person name="Gallo A."/>
            <person name="Gournas C."/>
            <person name="Habgood R."/>
            <person name="Hainaut M."/>
            <person name="Harispe M.L."/>
            <person name="Henrissat B."/>
            <person name="Hilden K.S."/>
            <person name="Hope R."/>
            <person name="Hossain A."/>
            <person name="Karabika E."/>
            <person name="Karaffa L."/>
            <person name="Karanyi Z."/>
            <person name="Krasevec N."/>
            <person name="Kuo A."/>
            <person name="Kusch H."/>
            <person name="LaButti K."/>
            <person name="Lagendijk E.L."/>
            <person name="Lapidus A."/>
            <person name="Levasseur A."/>
            <person name="Lindquist E."/>
            <person name="Lipzen A."/>
            <person name="Logrieco A.F."/>
            <person name="MacCabe A."/>
            <person name="Maekelae M.R."/>
            <person name="Malavazi I."/>
            <person name="Melin P."/>
            <person name="Meyer V."/>
            <person name="Mielnichuk N."/>
            <person name="Miskei M."/>
            <person name="Molnar A.P."/>
            <person name="Mule G."/>
            <person name="Ngan C.Y."/>
            <person name="Orejas M."/>
            <person name="Orosz E."/>
            <person name="Ouedraogo J.P."/>
            <person name="Overkamp K.M."/>
            <person name="Park H.-S."/>
            <person name="Perrone G."/>
            <person name="Piumi F."/>
            <person name="Punt P.J."/>
            <person name="Ram A.F."/>
            <person name="Ramon A."/>
            <person name="Rauscher S."/>
            <person name="Record E."/>
            <person name="Riano-Pachon D.M."/>
            <person name="Robert V."/>
            <person name="Roehrig J."/>
            <person name="Ruller R."/>
            <person name="Salamov A."/>
            <person name="Salih N.S."/>
            <person name="Samson R.A."/>
            <person name="Sandor E."/>
            <person name="Sanguinetti M."/>
            <person name="Schuetze T."/>
            <person name="Sepcic K."/>
            <person name="Shelest E."/>
            <person name="Sherlock G."/>
            <person name="Sophianopoulou V."/>
            <person name="Squina F.M."/>
            <person name="Sun H."/>
            <person name="Susca A."/>
            <person name="Todd R.B."/>
            <person name="Tsang A."/>
            <person name="Unkles S.E."/>
            <person name="van de Wiele N."/>
            <person name="van Rossen-Uffink D."/>
            <person name="Oliveira J.V."/>
            <person name="Vesth T.C."/>
            <person name="Visser J."/>
            <person name="Yu J.-H."/>
            <person name="Zhou M."/>
            <person name="Andersen M.R."/>
            <person name="Archer D.B."/>
            <person name="Baker S.E."/>
            <person name="Benoit I."/>
            <person name="Brakhage A.A."/>
            <person name="Braus G.H."/>
            <person name="Fischer R."/>
            <person name="Frisvad J.C."/>
            <person name="Goldman G.H."/>
            <person name="Houbraken J."/>
            <person name="Oakley B."/>
            <person name="Pocsi I."/>
            <person name="Scazzocchio C."/>
            <person name="Seiboth B."/>
            <person name="vanKuyk P.A."/>
            <person name="Wortman J."/>
            <person name="Dyer P.S."/>
            <person name="Grigoriev I.V."/>
        </authorList>
    </citation>
    <scope>NUCLEOTIDE SEQUENCE [LARGE SCALE GENOMIC DNA]</scope>
    <source>
        <strain evidence="3">CBS 583.65</strain>
    </source>
</reference>
<dbReference type="RefSeq" id="XP_040674617.1">
    <property type="nucleotide sequence ID" value="XM_040812452.1"/>
</dbReference>
<comment type="similarity">
    <text evidence="1">Belongs to the Cyclase 1 superfamily.</text>
</comment>
<dbReference type="PANTHER" id="PTHR34861">
    <property type="match status" value="1"/>
</dbReference>
<dbReference type="GO" id="GO:0004061">
    <property type="term" value="F:arylformamidase activity"/>
    <property type="evidence" value="ECO:0007669"/>
    <property type="project" value="InterPro"/>
</dbReference>
<dbReference type="GeneID" id="63727963"/>
<dbReference type="Pfam" id="PF04199">
    <property type="entry name" value="Cyclase"/>
    <property type="match status" value="1"/>
</dbReference>
<name>A0A1L9Q507_ASPVE</name>
<organism evidence="2 3">
    <name type="scientific">Aspergillus versicolor CBS 583.65</name>
    <dbReference type="NCBI Taxonomy" id="1036611"/>
    <lineage>
        <taxon>Eukaryota</taxon>
        <taxon>Fungi</taxon>
        <taxon>Dikarya</taxon>
        <taxon>Ascomycota</taxon>
        <taxon>Pezizomycotina</taxon>
        <taxon>Eurotiomycetes</taxon>
        <taxon>Eurotiomycetidae</taxon>
        <taxon>Eurotiales</taxon>
        <taxon>Aspergillaceae</taxon>
        <taxon>Aspergillus</taxon>
        <taxon>Aspergillus subgen. Nidulantes</taxon>
    </lineage>
</organism>
<dbReference type="STRING" id="1036611.A0A1L9Q507"/>
<evidence type="ECO:0000256" key="1">
    <source>
        <dbReference type="ARBA" id="ARBA00007865"/>
    </source>
</evidence>
<protein>
    <recommendedName>
        <fullName evidence="4">Cyclase</fullName>
    </recommendedName>
</protein>
<evidence type="ECO:0008006" key="4">
    <source>
        <dbReference type="Google" id="ProtNLM"/>
    </source>
</evidence>
<dbReference type="Gene3D" id="3.50.30.50">
    <property type="entry name" value="Putative cyclase"/>
    <property type="match status" value="1"/>
</dbReference>
<evidence type="ECO:0000313" key="2">
    <source>
        <dbReference type="EMBL" id="OJJ08855.1"/>
    </source>
</evidence>
<dbReference type="InterPro" id="IPR007325">
    <property type="entry name" value="KFase/CYL"/>
</dbReference>
<dbReference type="PANTHER" id="PTHR34861:SF11">
    <property type="entry name" value="CYCLASE"/>
    <property type="match status" value="1"/>
</dbReference>
<proteinExistence type="inferred from homology"/>
<evidence type="ECO:0000313" key="3">
    <source>
        <dbReference type="Proteomes" id="UP000184073"/>
    </source>
</evidence>